<dbReference type="Gene3D" id="3.30.420.10">
    <property type="entry name" value="Ribonuclease H-like superfamily/Ribonuclease H"/>
    <property type="match status" value="1"/>
</dbReference>
<dbReference type="GeneID" id="8861164"/>
<name>D2VVH6_NAEGR</name>
<protein>
    <submittedName>
        <fullName evidence="2">Predicted protein</fullName>
    </submittedName>
</protein>
<dbReference type="PROSITE" id="PS50879">
    <property type="entry name" value="RNASE_H_1"/>
    <property type="match status" value="1"/>
</dbReference>
<keyword evidence="3" id="KW-1185">Reference proteome</keyword>
<dbReference type="SUPFAM" id="SSF53098">
    <property type="entry name" value="Ribonuclease H-like"/>
    <property type="match status" value="1"/>
</dbReference>
<evidence type="ECO:0000259" key="1">
    <source>
        <dbReference type="PROSITE" id="PS50879"/>
    </source>
</evidence>
<dbReference type="Proteomes" id="UP000006671">
    <property type="component" value="Unassembled WGS sequence"/>
</dbReference>
<gene>
    <name evidence="2" type="ORF">NAEGRDRAFT_52591</name>
</gene>
<organism evidence="3">
    <name type="scientific">Naegleria gruberi</name>
    <name type="common">Amoeba</name>
    <dbReference type="NCBI Taxonomy" id="5762"/>
    <lineage>
        <taxon>Eukaryota</taxon>
        <taxon>Discoba</taxon>
        <taxon>Heterolobosea</taxon>
        <taxon>Tetramitia</taxon>
        <taxon>Eutetramitia</taxon>
        <taxon>Vahlkampfiidae</taxon>
        <taxon>Naegleria</taxon>
    </lineage>
</organism>
<dbReference type="AlphaFoldDB" id="D2VVH6"/>
<dbReference type="InterPro" id="IPR012337">
    <property type="entry name" value="RNaseH-like_sf"/>
</dbReference>
<dbReference type="OMA" id="HAMWIER"/>
<dbReference type="VEuPathDB" id="AmoebaDB:NAEGRDRAFT_52591"/>
<dbReference type="Pfam" id="PF00075">
    <property type="entry name" value="RNase_H"/>
    <property type="match status" value="1"/>
</dbReference>
<sequence>MGSLMEEENMIIATDGSFKDNEGGIGIVTEKGEKINMNAFAAASSFDCEIQAIYIACKMTKGNIQILTDSMASIKIIEGDRKTNNPYVKAIRKEKQRITLRHIKSHQVETQQMTHEEKVLIQLNNEADIEANRGRKNRNKTKAIPPAQELDRYLFTFNEKIIYDKIDTILYSEIFKEEVAKANLNAFSKIRKSRIIPKNKTITKNQINIATRAAFNSLPTNNIFTPGNGCPIRDCKEEENTQHAIFNCKKTEYLRERLWRSLEDNIQQITKKPLETIRKILVTHLKSNTIPKYSTIYIGILPKEVYQTLEAWDKAQEIQIEIIKFTHAMWIERCNHIHQPATLPNNYV</sequence>
<reference evidence="2 3" key="1">
    <citation type="journal article" date="2010" name="Cell">
        <title>The genome of Naegleria gruberi illuminates early eukaryotic versatility.</title>
        <authorList>
            <person name="Fritz-Laylin L.K."/>
            <person name="Prochnik S.E."/>
            <person name="Ginger M.L."/>
            <person name="Dacks J.B."/>
            <person name="Carpenter M.L."/>
            <person name="Field M.C."/>
            <person name="Kuo A."/>
            <person name="Paredez A."/>
            <person name="Chapman J."/>
            <person name="Pham J."/>
            <person name="Shu S."/>
            <person name="Neupane R."/>
            <person name="Cipriano M."/>
            <person name="Mancuso J."/>
            <person name="Tu H."/>
            <person name="Salamov A."/>
            <person name="Lindquist E."/>
            <person name="Shapiro H."/>
            <person name="Lucas S."/>
            <person name="Grigoriev I.V."/>
            <person name="Cande W.Z."/>
            <person name="Fulton C."/>
            <person name="Rokhsar D.S."/>
            <person name="Dawson S.C."/>
        </authorList>
    </citation>
    <scope>NUCLEOTIDE SEQUENCE [LARGE SCALE GENOMIC DNA]</scope>
    <source>
        <strain evidence="2 3">NEG-M</strain>
    </source>
</reference>
<evidence type="ECO:0000313" key="3">
    <source>
        <dbReference type="Proteomes" id="UP000006671"/>
    </source>
</evidence>
<evidence type="ECO:0000313" key="2">
    <source>
        <dbReference type="EMBL" id="EFC39306.1"/>
    </source>
</evidence>
<dbReference type="GO" id="GO:0004523">
    <property type="term" value="F:RNA-DNA hybrid ribonuclease activity"/>
    <property type="evidence" value="ECO:0007669"/>
    <property type="project" value="InterPro"/>
</dbReference>
<feature type="domain" description="RNase H type-1" evidence="1">
    <location>
        <begin position="6"/>
        <end position="136"/>
    </location>
</feature>
<accession>D2VVH6</accession>
<dbReference type="InParanoid" id="D2VVH6"/>
<dbReference type="InterPro" id="IPR036397">
    <property type="entry name" value="RNaseH_sf"/>
</dbReference>
<dbReference type="KEGG" id="ngr:NAEGRDRAFT_52591"/>
<dbReference type="RefSeq" id="XP_002672050.1">
    <property type="nucleotide sequence ID" value="XM_002672004.1"/>
</dbReference>
<proteinExistence type="predicted"/>
<dbReference type="EMBL" id="GG738901">
    <property type="protein sequence ID" value="EFC39306.1"/>
    <property type="molecule type" value="Genomic_DNA"/>
</dbReference>
<dbReference type="GO" id="GO:0003676">
    <property type="term" value="F:nucleic acid binding"/>
    <property type="evidence" value="ECO:0007669"/>
    <property type="project" value="InterPro"/>
</dbReference>
<dbReference type="InterPro" id="IPR002156">
    <property type="entry name" value="RNaseH_domain"/>
</dbReference>